<evidence type="ECO:0000313" key="3">
    <source>
        <dbReference type="EMBL" id="KAG8465396.1"/>
    </source>
</evidence>
<dbReference type="InterPro" id="IPR012171">
    <property type="entry name" value="Fatty_acid_desaturase"/>
</dbReference>
<reference evidence="3" key="1">
    <citation type="submission" date="2021-05" db="EMBL/GenBank/DDBJ databases">
        <title>The genome of the haptophyte Pavlova lutheri (Diacronema luteri, Pavlovales) - a model for lipid biosynthesis in eukaryotic algae.</title>
        <authorList>
            <person name="Hulatt C.J."/>
            <person name="Posewitz M.C."/>
        </authorList>
    </citation>
    <scope>NUCLEOTIDE SEQUENCE</scope>
    <source>
        <strain evidence="3">NIVA-4/92</strain>
    </source>
</reference>
<proteinExistence type="predicted"/>
<dbReference type="SUPFAM" id="SSF55856">
    <property type="entry name" value="Cytochrome b5-like heme/steroid binding domain"/>
    <property type="match status" value="1"/>
</dbReference>
<organism evidence="3 4">
    <name type="scientific">Diacronema lutheri</name>
    <name type="common">Unicellular marine alga</name>
    <name type="synonym">Monochrysis lutheri</name>
    <dbReference type="NCBI Taxonomy" id="2081491"/>
    <lineage>
        <taxon>Eukaryota</taxon>
        <taxon>Haptista</taxon>
        <taxon>Haptophyta</taxon>
        <taxon>Pavlovophyceae</taxon>
        <taxon>Pavlovales</taxon>
        <taxon>Pavlovaceae</taxon>
        <taxon>Diacronema</taxon>
    </lineage>
</organism>
<feature type="chain" id="PRO_5035288878" description="Fatty acid desaturase domain-containing protein" evidence="1">
    <location>
        <begin position="23"/>
        <end position="524"/>
    </location>
</feature>
<dbReference type="InterPro" id="IPR036400">
    <property type="entry name" value="Cyt_B5-like_heme/steroid_sf"/>
</dbReference>
<sequence>MAPRGSIQRHILVLLAVLPADALRAAGGRLLAPQQHLACGAGTRRLAAAPAIVLAGAREASSVERSLPVRIDGQWYELGGWAAAHPGGAWLLNYQRGRDVSALFHSVHLRSASRAEAILRKLPTIEPSAVVGAAPFVFERDAARRGEAPLISGDGASVPVLRRSAFARDLQRLVDEEFPTAESAKADAVHWARIWLSLALAAWCWSGWFAGSAPAIALLPLCSWLLASQTCHEATHSTLSTRPWVNFALQFTAHPLLFNVFCWIPEHLTSHHQYTNDDAYDVDLHLFAPVRISEQTAPAADAAPFLGTTGFSQFLVKGALSTLGTSLLQPMRALCGLRTPNFGGNITPVPAPDVSRTMLAASMAPAAFTLLWPFAALALGRVSAPVALFQLAWPWIGASIIWTTMTQVSHIQAECQPDQPAVAPRGSDAACWWVRQAETSLDYSAGSPLVTALSAGLNSQSLHHALPMICSCHFPRIYSRFAQICATHGVRLRSVPDLPTAVGGLGAFVRRLNLPSLAADELRR</sequence>
<evidence type="ECO:0000256" key="1">
    <source>
        <dbReference type="SAM" id="SignalP"/>
    </source>
</evidence>
<dbReference type="OrthoDB" id="260519at2759"/>
<dbReference type="InterPro" id="IPR005804">
    <property type="entry name" value="FA_desaturase_dom"/>
</dbReference>
<dbReference type="GO" id="GO:0016020">
    <property type="term" value="C:membrane"/>
    <property type="evidence" value="ECO:0007669"/>
    <property type="project" value="TreeGrafter"/>
</dbReference>
<dbReference type="GO" id="GO:0006629">
    <property type="term" value="P:lipid metabolic process"/>
    <property type="evidence" value="ECO:0007669"/>
    <property type="project" value="InterPro"/>
</dbReference>
<dbReference type="Pfam" id="PF00487">
    <property type="entry name" value="FA_desaturase"/>
    <property type="match status" value="1"/>
</dbReference>
<dbReference type="Gene3D" id="3.10.120.10">
    <property type="entry name" value="Cytochrome b5-like heme/steroid binding domain"/>
    <property type="match status" value="1"/>
</dbReference>
<feature type="signal peptide" evidence="1">
    <location>
        <begin position="1"/>
        <end position="22"/>
    </location>
</feature>
<name>A0A8J6CBT1_DIALT</name>
<dbReference type="PANTHER" id="PTHR19353:SF15">
    <property type="entry name" value="CYTOCHROME B5 HEME-BINDING DOMAIN-CONTAINING PROTEIN"/>
    <property type="match status" value="1"/>
</dbReference>
<dbReference type="EMBL" id="JAGTXO010000010">
    <property type="protein sequence ID" value="KAG8465396.1"/>
    <property type="molecule type" value="Genomic_DNA"/>
</dbReference>
<evidence type="ECO:0000259" key="2">
    <source>
        <dbReference type="Pfam" id="PF00487"/>
    </source>
</evidence>
<protein>
    <recommendedName>
        <fullName evidence="2">Fatty acid desaturase domain-containing protein</fullName>
    </recommendedName>
</protein>
<keyword evidence="1" id="KW-0732">Signal</keyword>
<dbReference type="PANTHER" id="PTHR19353">
    <property type="entry name" value="FATTY ACID DESATURASE 2"/>
    <property type="match status" value="1"/>
</dbReference>
<evidence type="ECO:0000313" key="4">
    <source>
        <dbReference type="Proteomes" id="UP000751190"/>
    </source>
</evidence>
<dbReference type="AlphaFoldDB" id="A0A8J6CBT1"/>
<dbReference type="GO" id="GO:0016717">
    <property type="term" value="F:oxidoreductase activity, acting on paired donors, with oxidation of a pair of donors resulting in the reduction of molecular oxygen to two molecules of water"/>
    <property type="evidence" value="ECO:0007669"/>
    <property type="project" value="TreeGrafter"/>
</dbReference>
<comment type="caution">
    <text evidence="3">The sequence shown here is derived from an EMBL/GenBank/DDBJ whole genome shotgun (WGS) entry which is preliminary data.</text>
</comment>
<dbReference type="Proteomes" id="UP000751190">
    <property type="component" value="Unassembled WGS sequence"/>
</dbReference>
<keyword evidence="4" id="KW-1185">Reference proteome</keyword>
<feature type="domain" description="Fatty acid desaturase" evidence="2">
    <location>
        <begin position="214"/>
        <end position="494"/>
    </location>
</feature>
<gene>
    <name evidence="3" type="ORF">KFE25_002703</name>
</gene>
<accession>A0A8J6CBT1</accession>
<dbReference type="OMA" id="TCHEATH"/>